<comment type="caution">
    <text evidence="2">The sequence shown here is derived from an EMBL/GenBank/DDBJ whole genome shotgun (WGS) entry which is preliminary data.</text>
</comment>
<reference evidence="2 3" key="1">
    <citation type="journal article" date="2011" name="Cell">
        <title>The monarch butterfly genome yields insights into long-distance migration.</title>
        <authorList>
            <person name="Zhan S."/>
            <person name="Merlin C."/>
            <person name="Boore J.L."/>
            <person name="Reppert S.M."/>
        </authorList>
    </citation>
    <scope>NUCLEOTIDE SEQUENCE [LARGE SCALE GENOMIC DNA]</scope>
    <source>
        <strain evidence="2">F-2</strain>
    </source>
</reference>
<dbReference type="AlphaFoldDB" id="A0A212F3L9"/>
<evidence type="ECO:0000313" key="2">
    <source>
        <dbReference type="EMBL" id="OWR48338.1"/>
    </source>
</evidence>
<evidence type="ECO:0000313" key="3">
    <source>
        <dbReference type="Proteomes" id="UP000007151"/>
    </source>
</evidence>
<evidence type="ECO:0000256" key="1">
    <source>
        <dbReference type="SAM" id="MobiDB-lite"/>
    </source>
</evidence>
<protein>
    <submittedName>
        <fullName evidence="2">Uncharacterized protein</fullName>
    </submittedName>
</protein>
<organism evidence="2 3">
    <name type="scientific">Danaus plexippus plexippus</name>
    <dbReference type="NCBI Taxonomy" id="278856"/>
    <lineage>
        <taxon>Eukaryota</taxon>
        <taxon>Metazoa</taxon>
        <taxon>Ecdysozoa</taxon>
        <taxon>Arthropoda</taxon>
        <taxon>Hexapoda</taxon>
        <taxon>Insecta</taxon>
        <taxon>Pterygota</taxon>
        <taxon>Neoptera</taxon>
        <taxon>Endopterygota</taxon>
        <taxon>Lepidoptera</taxon>
        <taxon>Glossata</taxon>
        <taxon>Ditrysia</taxon>
        <taxon>Papilionoidea</taxon>
        <taxon>Nymphalidae</taxon>
        <taxon>Danainae</taxon>
        <taxon>Danaini</taxon>
        <taxon>Danaina</taxon>
        <taxon>Danaus</taxon>
        <taxon>Danaus</taxon>
    </lineage>
</organism>
<gene>
    <name evidence="2" type="ORF">KGM_204186</name>
</gene>
<dbReference type="KEGG" id="dpl:KGM_204186"/>
<dbReference type="InParanoid" id="A0A212F3L9"/>
<feature type="region of interest" description="Disordered" evidence="1">
    <location>
        <begin position="154"/>
        <end position="233"/>
    </location>
</feature>
<name>A0A212F3L9_DANPL</name>
<feature type="compositionally biased region" description="Pro residues" evidence="1">
    <location>
        <begin position="177"/>
        <end position="187"/>
    </location>
</feature>
<proteinExistence type="predicted"/>
<sequence>MINDQFNWLNRDILKSETAVTTSPLVQFLPWSNGLFLPNNHYVIYDHSPSAPTLMTPINNYVYSDTALLCLEVFEQHFGTILGAETITQPRCRDACITQVANDILRPKRLLAIVQSIRKSAGILDTWDIRVPYSKKHEERVLRRAARPAAATLAATPDGRLRMSAARRTTRDRFISPPTPPPWTPDPSHPRGARCPHPPHSPHPPEPRSSLAAGPTSLRATCNRRAIFPPKTN</sequence>
<dbReference type="EMBL" id="AGBW02010531">
    <property type="protein sequence ID" value="OWR48338.1"/>
    <property type="molecule type" value="Genomic_DNA"/>
</dbReference>
<accession>A0A212F3L9</accession>
<keyword evidence="3" id="KW-1185">Reference proteome</keyword>
<dbReference type="Proteomes" id="UP000007151">
    <property type="component" value="Unassembled WGS sequence"/>
</dbReference>